<comment type="caution">
    <text evidence="1">The sequence shown here is derived from an EMBL/GenBank/DDBJ whole genome shotgun (WGS) entry which is preliminary data.</text>
</comment>
<reference evidence="1 2" key="1">
    <citation type="submission" date="2023-02" db="EMBL/GenBank/DDBJ databases">
        <title>LHISI_Scaffold_Assembly.</title>
        <authorList>
            <person name="Stuart O.P."/>
            <person name="Cleave R."/>
            <person name="Magrath M.J.L."/>
            <person name="Mikheyev A.S."/>
        </authorList>
    </citation>
    <scope>NUCLEOTIDE SEQUENCE [LARGE SCALE GENOMIC DNA]</scope>
    <source>
        <strain evidence="1">Daus_M_001</strain>
        <tissue evidence="1">Leg muscle</tissue>
    </source>
</reference>
<gene>
    <name evidence="1" type="ORF">PR048_008487</name>
</gene>
<dbReference type="EMBL" id="JARBHB010000003">
    <property type="protein sequence ID" value="KAJ8888993.1"/>
    <property type="molecule type" value="Genomic_DNA"/>
</dbReference>
<accession>A0ABQ9HX93</accession>
<protein>
    <submittedName>
        <fullName evidence="1">Uncharacterized protein</fullName>
    </submittedName>
</protein>
<sequence length="422" mass="46962">MQLTLQQFTICHCIYAISVILPRVHAGPSGELGLKHETRRGTGWGLEDYSRQSCISINTAVTATRIQTEAGDEAAGTIGIIDGFAATGASEAEVSPRRGPAGNTEAHDLQLATLLDEYLITPNYLTGLASPLGDDRPIMNAVKKRAVSGVVWTNRTMVSSNTNINRTGQRHLWYGVFPHQAITKRRTHRWLCPAVDNYLAETASRTVIKSWPDSKDHTYGPFHLLSVEGTGISTCCHVKNVTPVHGSSSVLVTLEEDQERENYLESGQISHLDGTKGTRVERVFNLSQHRLCSFYRLEGLPLHDRDSSDEHESDEYTYENDPETHFVHPVTKLHVAVMTELYWAQEDGNLHGADQLELPRHVLDEFMSITNLQENENRITCFLDWGKTGGSANGQLDEARVHTISTKAQWTNDDMESGSSRI</sequence>
<name>A0ABQ9HX93_9NEOP</name>
<organism evidence="1 2">
    <name type="scientific">Dryococelus australis</name>
    <dbReference type="NCBI Taxonomy" id="614101"/>
    <lineage>
        <taxon>Eukaryota</taxon>
        <taxon>Metazoa</taxon>
        <taxon>Ecdysozoa</taxon>
        <taxon>Arthropoda</taxon>
        <taxon>Hexapoda</taxon>
        <taxon>Insecta</taxon>
        <taxon>Pterygota</taxon>
        <taxon>Neoptera</taxon>
        <taxon>Polyneoptera</taxon>
        <taxon>Phasmatodea</taxon>
        <taxon>Verophasmatodea</taxon>
        <taxon>Anareolatae</taxon>
        <taxon>Phasmatidae</taxon>
        <taxon>Eurycanthinae</taxon>
        <taxon>Dryococelus</taxon>
    </lineage>
</organism>
<dbReference type="Proteomes" id="UP001159363">
    <property type="component" value="Chromosome 3"/>
</dbReference>
<keyword evidence="2" id="KW-1185">Reference proteome</keyword>
<proteinExistence type="predicted"/>
<evidence type="ECO:0000313" key="1">
    <source>
        <dbReference type="EMBL" id="KAJ8888993.1"/>
    </source>
</evidence>
<evidence type="ECO:0000313" key="2">
    <source>
        <dbReference type="Proteomes" id="UP001159363"/>
    </source>
</evidence>